<dbReference type="AlphaFoldDB" id="A0A9N9P0P4"/>
<sequence length="49" mass="5769">DNFDLYHKNKSKFYGMAAIKVGNNRTSTQVNTKIQSLRSRYENENKEET</sequence>
<accession>A0A9N9P0P4</accession>
<evidence type="ECO:0000313" key="3">
    <source>
        <dbReference type="Proteomes" id="UP000789405"/>
    </source>
</evidence>
<name>A0A9N9P0P4_9GLOM</name>
<keyword evidence="3" id="KW-1185">Reference proteome</keyword>
<protein>
    <submittedName>
        <fullName evidence="2">358_t:CDS:1</fullName>
    </submittedName>
</protein>
<evidence type="ECO:0000313" key="2">
    <source>
        <dbReference type="EMBL" id="CAG8781290.1"/>
    </source>
</evidence>
<dbReference type="EMBL" id="CAJVPY010021946">
    <property type="protein sequence ID" value="CAG8781290.1"/>
    <property type="molecule type" value="Genomic_DNA"/>
</dbReference>
<evidence type="ECO:0000256" key="1">
    <source>
        <dbReference type="SAM" id="MobiDB-lite"/>
    </source>
</evidence>
<gene>
    <name evidence="2" type="ORF">DERYTH_LOCUS19679</name>
</gene>
<dbReference type="OrthoDB" id="5600249at2759"/>
<comment type="caution">
    <text evidence="2">The sequence shown here is derived from an EMBL/GenBank/DDBJ whole genome shotgun (WGS) entry which is preliminary data.</text>
</comment>
<feature type="non-terminal residue" evidence="2">
    <location>
        <position position="1"/>
    </location>
</feature>
<feature type="region of interest" description="Disordered" evidence="1">
    <location>
        <begin position="30"/>
        <end position="49"/>
    </location>
</feature>
<organism evidence="2 3">
    <name type="scientific">Dentiscutata erythropus</name>
    <dbReference type="NCBI Taxonomy" id="1348616"/>
    <lineage>
        <taxon>Eukaryota</taxon>
        <taxon>Fungi</taxon>
        <taxon>Fungi incertae sedis</taxon>
        <taxon>Mucoromycota</taxon>
        <taxon>Glomeromycotina</taxon>
        <taxon>Glomeromycetes</taxon>
        <taxon>Diversisporales</taxon>
        <taxon>Gigasporaceae</taxon>
        <taxon>Dentiscutata</taxon>
    </lineage>
</organism>
<proteinExistence type="predicted"/>
<feature type="compositionally biased region" description="Basic and acidic residues" evidence="1">
    <location>
        <begin position="39"/>
        <end position="49"/>
    </location>
</feature>
<dbReference type="Proteomes" id="UP000789405">
    <property type="component" value="Unassembled WGS sequence"/>
</dbReference>
<reference evidence="2" key="1">
    <citation type="submission" date="2021-06" db="EMBL/GenBank/DDBJ databases">
        <authorList>
            <person name="Kallberg Y."/>
            <person name="Tangrot J."/>
            <person name="Rosling A."/>
        </authorList>
    </citation>
    <scope>NUCLEOTIDE SEQUENCE</scope>
    <source>
        <strain evidence="2">MA453B</strain>
    </source>
</reference>